<dbReference type="AlphaFoldDB" id="A0A3D9F8K0"/>
<comment type="caution">
    <text evidence="2">The sequence shown here is derived from an EMBL/GenBank/DDBJ whole genome shotgun (WGS) entry which is preliminary data.</text>
</comment>
<dbReference type="RefSeq" id="WP_116237388.1">
    <property type="nucleotide sequence ID" value="NZ_QRDP01000005.1"/>
</dbReference>
<sequence>MTSVESKFIDAGGLRTHYLRAGAGASVILVHGGGAGADAVGNWTETVTSLAENYAVYAPDMVGFGKTEKPRRDDFVYGQAEREAHLVAFLEAIDCGPAILVGNSMGGLTSLGVAHDRPDLVRKLLLMGSAGLPVPMSPELLSIIEYDHSEEGMARIVEALTGPGFVPPGEMIAYRHALSIEPDTQYAYQQITAWQKANSGLEISEERIAAVSCPTLVVAGKNDGVVPLANAYRFLELIPQSWGVVMPNCGHWPMIEYPAEFADLVDQFARRD</sequence>
<dbReference type="PANTHER" id="PTHR46438:SF11">
    <property type="entry name" value="LIPASE-RELATED"/>
    <property type="match status" value="1"/>
</dbReference>
<dbReference type="PRINTS" id="PR00111">
    <property type="entry name" value="ABHYDROLASE"/>
</dbReference>
<evidence type="ECO:0000313" key="3">
    <source>
        <dbReference type="Proteomes" id="UP000256310"/>
    </source>
</evidence>
<dbReference type="PANTHER" id="PTHR46438">
    <property type="entry name" value="ALPHA/BETA-HYDROLASES SUPERFAMILY PROTEIN"/>
    <property type="match status" value="1"/>
</dbReference>
<dbReference type="InterPro" id="IPR029058">
    <property type="entry name" value="AB_hydrolase_fold"/>
</dbReference>
<feature type="domain" description="AB hydrolase-1" evidence="1">
    <location>
        <begin position="27"/>
        <end position="256"/>
    </location>
</feature>
<protein>
    <submittedName>
        <fullName evidence="2">2-hydroxy-6-oxo-6-(2'-aminophenyl)hexa-2, 4-dienoate hydrolase</fullName>
    </submittedName>
</protein>
<dbReference type="PRINTS" id="PR00412">
    <property type="entry name" value="EPOXHYDRLASE"/>
</dbReference>
<dbReference type="OrthoDB" id="8680283at2"/>
<evidence type="ECO:0000259" key="1">
    <source>
        <dbReference type="Pfam" id="PF00561"/>
    </source>
</evidence>
<name>A0A3D9F8K0_9SPHN</name>
<dbReference type="InterPro" id="IPR000639">
    <property type="entry name" value="Epox_hydrolase-like"/>
</dbReference>
<keyword evidence="2" id="KW-0378">Hydrolase</keyword>
<dbReference type="Pfam" id="PF00561">
    <property type="entry name" value="Abhydrolase_1"/>
    <property type="match status" value="1"/>
</dbReference>
<dbReference type="InterPro" id="IPR000073">
    <property type="entry name" value="AB_hydrolase_1"/>
</dbReference>
<dbReference type="SUPFAM" id="SSF53474">
    <property type="entry name" value="alpha/beta-Hydrolases"/>
    <property type="match status" value="1"/>
</dbReference>
<keyword evidence="3" id="KW-1185">Reference proteome</keyword>
<proteinExistence type="predicted"/>
<dbReference type="Proteomes" id="UP000256310">
    <property type="component" value="Unassembled WGS sequence"/>
</dbReference>
<gene>
    <name evidence="2" type="ORF">DFR46_2891</name>
</gene>
<reference evidence="2 3" key="1">
    <citation type="submission" date="2018-07" db="EMBL/GenBank/DDBJ databases">
        <title>Genomic Encyclopedia of Type Strains, Phase IV (KMG-IV): sequencing the most valuable type-strain genomes for metagenomic binning, comparative biology and taxonomic classification.</title>
        <authorList>
            <person name="Goeker M."/>
        </authorList>
    </citation>
    <scope>NUCLEOTIDE SEQUENCE [LARGE SCALE GENOMIC DNA]</scope>
    <source>
        <strain evidence="2 3">DSM 26725</strain>
    </source>
</reference>
<dbReference type="Gene3D" id="3.40.50.1820">
    <property type="entry name" value="alpha/beta hydrolase"/>
    <property type="match status" value="1"/>
</dbReference>
<organism evidence="2 3">
    <name type="scientific">Parasphingopyxis lamellibrachiae</name>
    <dbReference type="NCBI Taxonomy" id="680125"/>
    <lineage>
        <taxon>Bacteria</taxon>
        <taxon>Pseudomonadati</taxon>
        <taxon>Pseudomonadota</taxon>
        <taxon>Alphaproteobacteria</taxon>
        <taxon>Sphingomonadales</taxon>
        <taxon>Sphingomonadaceae</taxon>
        <taxon>Parasphingopyxis</taxon>
    </lineage>
</organism>
<dbReference type="EMBL" id="QRDP01000005">
    <property type="protein sequence ID" value="RED13354.1"/>
    <property type="molecule type" value="Genomic_DNA"/>
</dbReference>
<accession>A0A3D9F8K0</accession>
<evidence type="ECO:0000313" key="2">
    <source>
        <dbReference type="EMBL" id="RED13354.1"/>
    </source>
</evidence>
<dbReference type="GO" id="GO:0016787">
    <property type="term" value="F:hydrolase activity"/>
    <property type="evidence" value="ECO:0007669"/>
    <property type="project" value="UniProtKB-KW"/>
</dbReference>